<sequence>KRSTACTQSITINCRSFNLPVSEATITWSGPDGELQSLPQYLTTCDSKKKKCQCRKEAKQSWDTGVIRKLEKLPVDRFNFSSVLRQLRGIGKVTIKLGALRCTEVYP</sequence>
<dbReference type="AlphaFoldDB" id="A0A0B6XT77"/>
<evidence type="ECO:0000313" key="1">
    <source>
        <dbReference type="EMBL" id="CEK47084.1"/>
    </source>
</evidence>
<reference evidence="1" key="1">
    <citation type="submission" date="2014-12" db="EMBL/GenBank/DDBJ databases">
        <title>Insight into the proteome of Arion vulgaris.</title>
        <authorList>
            <person name="Aradska J."/>
            <person name="Bulat T."/>
            <person name="Smidak R."/>
            <person name="Sarate P."/>
            <person name="Gangsoo J."/>
            <person name="Sialana F."/>
            <person name="Bilban M."/>
            <person name="Lubec G."/>
        </authorList>
    </citation>
    <scope>NUCLEOTIDE SEQUENCE</scope>
    <source>
        <tissue evidence="1">Skin</tissue>
    </source>
</reference>
<accession>A0A0B6XT77</accession>
<feature type="non-terminal residue" evidence="1">
    <location>
        <position position="107"/>
    </location>
</feature>
<name>A0A0B6XT77_9EUPU</name>
<dbReference type="EMBL" id="HACG01000219">
    <property type="protein sequence ID" value="CEK47084.1"/>
    <property type="molecule type" value="Transcribed_RNA"/>
</dbReference>
<proteinExistence type="predicted"/>
<organism evidence="1">
    <name type="scientific">Arion vulgaris</name>
    <dbReference type="NCBI Taxonomy" id="1028688"/>
    <lineage>
        <taxon>Eukaryota</taxon>
        <taxon>Metazoa</taxon>
        <taxon>Spiralia</taxon>
        <taxon>Lophotrochozoa</taxon>
        <taxon>Mollusca</taxon>
        <taxon>Gastropoda</taxon>
        <taxon>Heterobranchia</taxon>
        <taxon>Euthyneura</taxon>
        <taxon>Panpulmonata</taxon>
        <taxon>Eupulmonata</taxon>
        <taxon>Stylommatophora</taxon>
        <taxon>Helicina</taxon>
        <taxon>Arionoidea</taxon>
        <taxon>Arionidae</taxon>
        <taxon>Arion</taxon>
    </lineage>
</organism>
<gene>
    <name evidence="1" type="primary">ORF520</name>
</gene>
<protein>
    <submittedName>
        <fullName evidence="1">Uncharacterized protein</fullName>
    </submittedName>
</protein>
<feature type="non-terminal residue" evidence="1">
    <location>
        <position position="1"/>
    </location>
</feature>